<sequence>MMNRVIDISSFHRAIKDTSSDVRCNFDSQRKWQKKVIKITEQFRDMYGNDGSLLISKAQGDLNYIAKYISPLLQKLFKHTNSIVFDWGDSGLSASKDEEHRAQKDNEVRSRGVTPDGIFRLVEFSTDFALVEISGPPTIHNHHHYVGDRNKLGKSLKQILKSIQQMVNDGDQDLYHEIKLYGIQIYLNTLHLYSLSEPERGVYVYQEVMSIKIACPVGLLPTSLAKIVRKFWKLKDLILDSANKIELYLKSDTGAISSDDSDDSRDTVYISPTKKYKKQSQNAATS</sequence>
<protein>
    <submittedName>
        <fullName evidence="2">Uncharacterized protein</fullName>
    </submittedName>
</protein>
<comment type="caution">
    <text evidence="2">The sequence shown here is derived from an EMBL/GenBank/DDBJ whole genome shotgun (WGS) entry which is preliminary data.</text>
</comment>
<dbReference type="Proteomes" id="UP001209540">
    <property type="component" value="Unassembled WGS sequence"/>
</dbReference>
<accession>A0AAD5K3J7</accession>
<dbReference type="EMBL" id="JAIXMP010000027">
    <property type="protein sequence ID" value="KAI9252817.1"/>
    <property type="molecule type" value="Genomic_DNA"/>
</dbReference>
<reference evidence="2" key="1">
    <citation type="journal article" date="2022" name="IScience">
        <title>Evolution of zygomycete secretomes and the origins of terrestrial fungal ecologies.</title>
        <authorList>
            <person name="Chang Y."/>
            <person name="Wang Y."/>
            <person name="Mondo S."/>
            <person name="Ahrendt S."/>
            <person name="Andreopoulos W."/>
            <person name="Barry K."/>
            <person name="Beard J."/>
            <person name="Benny G.L."/>
            <person name="Blankenship S."/>
            <person name="Bonito G."/>
            <person name="Cuomo C."/>
            <person name="Desiro A."/>
            <person name="Gervers K.A."/>
            <person name="Hundley H."/>
            <person name="Kuo A."/>
            <person name="LaButti K."/>
            <person name="Lang B.F."/>
            <person name="Lipzen A."/>
            <person name="O'Donnell K."/>
            <person name="Pangilinan J."/>
            <person name="Reynolds N."/>
            <person name="Sandor L."/>
            <person name="Smith M.E."/>
            <person name="Tsang A."/>
            <person name="Grigoriev I.V."/>
            <person name="Stajich J.E."/>
            <person name="Spatafora J.W."/>
        </authorList>
    </citation>
    <scope>NUCLEOTIDE SEQUENCE</scope>
    <source>
        <strain evidence="2">RSA 2281</strain>
    </source>
</reference>
<organism evidence="2 3">
    <name type="scientific">Phascolomyces articulosus</name>
    <dbReference type="NCBI Taxonomy" id="60185"/>
    <lineage>
        <taxon>Eukaryota</taxon>
        <taxon>Fungi</taxon>
        <taxon>Fungi incertae sedis</taxon>
        <taxon>Mucoromycota</taxon>
        <taxon>Mucoromycotina</taxon>
        <taxon>Mucoromycetes</taxon>
        <taxon>Mucorales</taxon>
        <taxon>Lichtheimiaceae</taxon>
        <taxon>Phascolomyces</taxon>
    </lineage>
</organism>
<gene>
    <name evidence="2" type="ORF">BDA99DRAFT_173792</name>
</gene>
<reference evidence="2" key="2">
    <citation type="submission" date="2023-02" db="EMBL/GenBank/DDBJ databases">
        <authorList>
            <consortium name="DOE Joint Genome Institute"/>
            <person name="Mondo S.J."/>
            <person name="Chang Y."/>
            <person name="Wang Y."/>
            <person name="Ahrendt S."/>
            <person name="Andreopoulos W."/>
            <person name="Barry K."/>
            <person name="Beard J."/>
            <person name="Benny G.L."/>
            <person name="Blankenship S."/>
            <person name="Bonito G."/>
            <person name="Cuomo C."/>
            <person name="Desiro A."/>
            <person name="Gervers K.A."/>
            <person name="Hundley H."/>
            <person name="Kuo A."/>
            <person name="LaButti K."/>
            <person name="Lang B.F."/>
            <person name="Lipzen A."/>
            <person name="O'Donnell K."/>
            <person name="Pangilinan J."/>
            <person name="Reynolds N."/>
            <person name="Sandor L."/>
            <person name="Smith M.W."/>
            <person name="Tsang A."/>
            <person name="Grigoriev I.V."/>
            <person name="Stajich J.E."/>
            <person name="Spatafora J.W."/>
        </authorList>
    </citation>
    <scope>NUCLEOTIDE SEQUENCE</scope>
    <source>
        <strain evidence="2">RSA 2281</strain>
    </source>
</reference>
<dbReference type="AlphaFoldDB" id="A0AAD5K3J7"/>
<evidence type="ECO:0000256" key="1">
    <source>
        <dbReference type="SAM" id="MobiDB-lite"/>
    </source>
</evidence>
<feature type="region of interest" description="Disordered" evidence="1">
    <location>
        <begin position="255"/>
        <end position="286"/>
    </location>
</feature>
<proteinExistence type="predicted"/>
<evidence type="ECO:0000313" key="2">
    <source>
        <dbReference type="EMBL" id="KAI9252817.1"/>
    </source>
</evidence>
<keyword evidence="3" id="KW-1185">Reference proteome</keyword>
<evidence type="ECO:0000313" key="3">
    <source>
        <dbReference type="Proteomes" id="UP001209540"/>
    </source>
</evidence>
<name>A0AAD5K3J7_9FUNG</name>